<evidence type="ECO:0000313" key="2">
    <source>
        <dbReference type="EMBL" id="MFC4912314.1"/>
    </source>
</evidence>
<dbReference type="Proteomes" id="UP001595872">
    <property type="component" value="Unassembled WGS sequence"/>
</dbReference>
<dbReference type="InterPro" id="IPR024072">
    <property type="entry name" value="DHFR-like_dom_sf"/>
</dbReference>
<dbReference type="SUPFAM" id="SSF53597">
    <property type="entry name" value="Dihydrofolate reductase-like"/>
    <property type="match status" value="1"/>
</dbReference>
<name>A0ABV9U8Z5_9ACTN</name>
<evidence type="ECO:0000259" key="1">
    <source>
        <dbReference type="Pfam" id="PF01872"/>
    </source>
</evidence>
<keyword evidence="3" id="KW-1185">Reference proteome</keyword>
<proteinExistence type="predicted"/>
<dbReference type="Pfam" id="PF01872">
    <property type="entry name" value="RibD_C"/>
    <property type="match status" value="1"/>
</dbReference>
<dbReference type="RefSeq" id="WP_378262108.1">
    <property type="nucleotide sequence ID" value="NZ_JBHSIT010000012.1"/>
</dbReference>
<accession>A0ABV9U8Z5</accession>
<gene>
    <name evidence="2" type="ORF">ACFPCY_33790</name>
</gene>
<dbReference type="EMBL" id="JBHSIT010000012">
    <property type="protein sequence ID" value="MFC4912314.1"/>
    <property type="molecule type" value="Genomic_DNA"/>
</dbReference>
<evidence type="ECO:0000313" key="3">
    <source>
        <dbReference type="Proteomes" id="UP001595872"/>
    </source>
</evidence>
<protein>
    <submittedName>
        <fullName evidence="2">Dihydrofolate reductase family protein</fullName>
    </submittedName>
</protein>
<dbReference type="PANTHER" id="PTHR38011">
    <property type="entry name" value="DIHYDROFOLATE REDUCTASE FAMILY PROTEIN (AFU_ORTHOLOGUE AFUA_8G06820)"/>
    <property type="match status" value="1"/>
</dbReference>
<organism evidence="2 3">
    <name type="scientific">Actinomadura gamaensis</name>
    <dbReference type="NCBI Taxonomy" id="1763541"/>
    <lineage>
        <taxon>Bacteria</taxon>
        <taxon>Bacillati</taxon>
        <taxon>Actinomycetota</taxon>
        <taxon>Actinomycetes</taxon>
        <taxon>Streptosporangiales</taxon>
        <taxon>Thermomonosporaceae</taxon>
        <taxon>Actinomadura</taxon>
    </lineage>
</organism>
<dbReference type="InterPro" id="IPR050765">
    <property type="entry name" value="Riboflavin_Biosynth_HTPR"/>
</dbReference>
<comment type="caution">
    <text evidence="2">The sequence shown here is derived from an EMBL/GenBank/DDBJ whole genome shotgun (WGS) entry which is preliminary data.</text>
</comment>
<dbReference type="Gene3D" id="3.40.430.10">
    <property type="entry name" value="Dihydrofolate Reductase, subunit A"/>
    <property type="match status" value="1"/>
</dbReference>
<feature type="domain" description="Bacterial bifunctional deaminase-reductase C-terminal" evidence="1">
    <location>
        <begin position="3"/>
        <end position="183"/>
    </location>
</feature>
<reference evidence="3" key="1">
    <citation type="journal article" date="2019" name="Int. J. Syst. Evol. Microbiol.">
        <title>The Global Catalogue of Microorganisms (GCM) 10K type strain sequencing project: providing services to taxonomists for standard genome sequencing and annotation.</title>
        <authorList>
            <consortium name="The Broad Institute Genomics Platform"/>
            <consortium name="The Broad Institute Genome Sequencing Center for Infectious Disease"/>
            <person name="Wu L."/>
            <person name="Ma J."/>
        </authorList>
    </citation>
    <scope>NUCLEOTIDE SEQUENCE [LARGE SCALE GENOMIC DNA]</scope>
    <source>
        <strain evidence="3">KLKA75</strain>
    </source>
</reference>
<dbReference type="InterPro" id="IPR002734">
    <property type="entry name" value="RibDG_C"/>
</dbReference>
<sequence length="190" mass="20698">MRKLVYYIGASIDGRIAGPADETDFYPLSDEMIAWIAATYPETLPTHLRGHFGVEDAPNESFDTVLMGRGTYRPGLDAGITSPYAHLRQYVISSTLKIDDPAVHVEAGDPLALVRALKAEEGGRDIWLCGGGRLAGALLPEIDEIVLKRYPVVAGTGVPLFGGPFNPTQFVPTEHVTMKNGTQVTWFRRA</sequence>
<dbReference type="PANTHER" id="PTHR38011:SF11">
    <property type="entry name" value="2,5-DIAMINO-6-RIBOSYLAMINO-4(3H)-PYRIMIDINONE 5'-PHOSPHATE REDUCTASE"/>
    <property type="match status" value="1"/>
</dbReference>